<dbReference type="RefSeq" id="WP_155471829.1">
    <property type="nucleotide sequence ID" value="NZ_BMKG01000001.1"/>
</dbReference>
<evidence type="ECO:0000313" key="4">
    <source>
        <dbReference type="Proteomes" id="UP000622638"/>
    </source>
</evidence>
<proteinExistence type="predicted"/>
<reference evidence="2 3" key="3">
    <citation type="submission" date="2019-11" db="EMBL/GenBank/DDBJ databases">
        <title>Type strains purchased from KCTC, JCM and DSMZ.</title>
        <authorList>
            <person name="Lu H."/>
        </authorList>
    </citation>
    <scope>NUCLEOTIDE SEQUENCE [LARGE SCALE GENOMIC DNA]</scope>
    <source>
        <strain evidence="2 3">KCTC 52429</strain>
    </source>
</reference>
<gene>
    <name evidence="1" type="ORF">GCM10011572_01140</name>
    <name evidence="2" type="ORF">GM672_17555</name>
</gene>
<dbReference type="EMBL" id="BMKG01000001">
    <property type="protein sequence ID" value="GGB82989.1"/>
    <property type="molecule type" value="Genomic_DNA"/>
</dbReference>
<dbReference type="Pfam" id="PF12977">
    <property type="entry name" value="DUF3861"/>
    <property type="match status" value="1"/>
</dbReference>
<dbReference type="Gene3D" id="3.10.20.850">
    <property type="entry name" value="Protein of unknown function DUF3861"/>
    <property type="match status" value="1"/>
</dbReference>
<protein>
    <submittedName>
        <fullName evidence="2">DUF3861 family protein</fullName>
    </submittedName>
</protein>
<dbReference type="EMBL" id="WNKZ01000054">
    <property type="protein sequence ID" value="MTV54538.1"/>
    <property type="molecule type" value="Genomic_DNA"/>
</dbReference>
<name>A0A6I3SZ43_9BURK</name>
<evidence type="ECO:0000313" key="3">
    <source>
        <dbReference type="Proteomes" id="UP000430634"/>
    </source>
</evidence>
<evidence type="ECO:0000313" key="1">
    <source>
        <dbReference type="EMBL" id="GGB82989.1"/>
    </source>
</evidence>
<organism evidence="2 3">
    <name type="scientific">Pseudoduganella buxea</name>
    <dbReference type="NCBI Taxonomy" id="1949069"/>
    <lineage>
        <taxon>Bacteria</taxon>
        <taxon>Pseudomonadati</taxon>
        <taxon>Pseudomonadota</taxon>
        <taxon>Betaproteobacteria</taxon>
        <taxon>Burkholderiales</taxon>
        <taxon>Oxalobacteraceae</taxon>
        <taxon>Telluria group</taxon>
        <taxon>Pseudoduganella</taxon>
    </lineage>
</organism>
<evidence type="ECO:0000313" key="2">
    <source>
        <dbReference type="EMBL" id="MTV54538.1"/>
    </source>
</evidence>
<dbReference type="Proteomes" id="UP000622638">
    <property type="component" value="Unassembled WGS sequence"/>
</dbReference>
<reference evidence="4" key="2">
    <citation type="journal article" date="2019" name="Int. J. Syst. Evol. Microbiol.">
        <title>The Global Catalogue of Microorganisms (GCM) 10K type strain sequencing project: providing services to taxonomists for standard genome sequencing and annotation.</title>
        <authorList>
            <consortium name="The Broad Institute Genomics Platform"/>
            <consortium name="The Broad Institute Genome Sequencing Center for Infectious Disease"/>
            <person name="Wu L."/>
            <person name="Ma J."/>
        </authorList>
    </citation>
    <scope>NUCLEOTIDE SEQUENCE [LARGE SCALE GENOMIC DNA]</scope>
    <source>
        <strain evidence="4">CGMCC 1.15931</strain>
    </source>
</reference>
<reference evidence="1" key="4">
    <citation type="submission" date="2024-05" db="EMBL/GenBank/DDBJ databases">
        <authorList>
            <person name="Sun Q."/>
            <person name="Zhou Y."/>
        </authorList>
    </citation>
    <scope>NUCLEOTIDE SEQUENCE</scope>
    <source>
        <strain evidence="1">CGMCC 1.15931</strain>
    </source>
</reference>
<dbReference type="InterPro" id="IPR024476">
    <property type="entry name" value="DUF3861"/>
</dbReference>
<sequence>MKQHRYRVTLEHLTDAAGAGSSHEPLQFEVGNHDDIIAIVRRMRSRGDFDEQSATSFAVGLKLFSEVMLEQKDHPLFAAFKPHFQQFMKQLKKGPASTAPGAGVTDQR</sequence>
<comment type="caution">
    <text evidence="2">The sequence shown here is derived from an EMBL/GenBank/DDBJ whole genome shotgun (WGS) entry which is preliminary data.</text>
</comment>
<reference evidence="1" key="1">
    <citation type="journal article" date="2014" name="Int. J. Syst. Evol. Microbiol.">
        <title>Complete genome of a new Firmicutes species belonging to the dominant human colonic microbiota ('Ruminococcus bicirculans') reveals two chromosomes and a selective capacity to utilize plant glucans.</title>
        <authorList>
            <consortium name="NISC Comparative Sequencing Program"/>
            <person name="Wegmann U."/>
            <person name="Louis P."/>
            <person name="Goesmann A."/>
            <person name="Henrissat B."/>
            <person name="Duncan S.H."/>
            <person name="Flint H.J."/>
        </authorList>
    </citation>
    <scope>NUCLEOTIDE SEQUENCE</scope>
    <source>
        <strain evidence="1">CGMCC 1.15931</strain>
    </source>
</reference>
<dbReference type="AlphaFoldDB" id="A0A6I3SZ43"/>
<dbReference type="OrthoDB" id="119700at2"/>
<dbReference type="InterPro" id="IPR038194">
    <property type="entry name" value="DUF3861_sf"/>
</dbReference>
<dbReference type="Proteomes" id="UP000430634">
    <property type="component" value="Unassembled WGS sequence"/>
</dbReference>
<accession>A0A6I3SZ43</accession>
<keyword evidence="4" id="KW-1185">Reference proteome</keyword>